<dbReference type="InterPro" id="IPR000873">
    <property type="entry name" value="AMP-dep_synth/lig_dom"/>
</dbReference>
<dbReference type="Pfam" id="PF00550">
    <property type="entry name" value="PP-binding"/>
    <property type="match status" value="1"/>
</dbReference>
<dbReference type="GO" id="GO:0005737">
    <property type="term" value="C:cytoplasm"/>
    <property type="evidence" value="ECO:0007669"/>
    <property type="project" value="TreeGrafter"/>
</dbReference>
<accession>A0A3M2RIS7</accession>
<dbReference type="SUPFAM" id="SSF56801">
    <property type="entry name" value="Acetyl-CoA synthetase-like"/>
    <property type="match status" value="1"/>
</dbReference>
<dbReference type="InterPro" id="IPR036736">
    <property type="entry name" value="ACP-like_sf"/>
</dbReference>
<dbReference type="GO" id="GO:0044550">
    <property type="term" value="P:secondary metabolite biosynthetic process"/>
    <property type="evidence" value="ECO:0007669"/>
    <property type="project" value="TreeGrafter"/>
</dbReference>
<dbReference type="FunFam" id="1.10.1200.10:FF:000005">
    <property type="entry name" value="Nonribosomal peptide synthetase 1"/>
    <property type="match status" value="1"/>
</dbReference>
<dbReference type="Gene3D" id="1.10.1200.10">
    <property type="entry name" value="ACP-like"/>
    <property type="match status" value="1"/>
</dbReference>
<dbReference type="FunFam" id="3.30.300.30:FF:000015">
    <property type="entry name" value="Nonribosomal peptide synthase SidD"/>
    <property type="match status" value="1"/>
</dbReference>
<evidence type="ECO:0000259" key="5">
    <source>
        <dbReference type="PROSITE" id="PS50075"/>
    </source>
</evidence>
<evidence type="ECO:0000256" key="1">
    <source>
        <dbReference type="ARBA" id="ARBA00022450"/>
    </source>
</evidence>
<dbReference type="PANTHER" id="PTHR45527">
    <property type="entry name" value="NONRIBOSOMAL PEPTIDE SYNTHETASE"/>
    <property type="match status" value="1"/>
</dbReference>
<dbReference type="InterPro" id="IPR020806">
    <property type="entry name" value="PKS_PP-bd"/>
</dbReference>
<dbReference type="InterPro" id="IPR009081">
    <property type="entry name" value="PP-bd_ACP"/>
</dbReference>
<name>A0A3M2RIS7_9HYPO</name>
<dbReference type="Gene3D" id="3.40.50.12780">
    <property type="entry name" value="N-terminal domain of ligase-like"/>
    <property type="match status" value="1"/>
</dbReference>
<dbReference type="InterPro" id="IPR045851">
    <property type="entry name" value="AMP-bd_C_sf"/>
</dbReference>
<dbReference type="SMART" id="SM00823">
    <property type="entry name" value="PKS_PP"/>
    <property type="match status" value="1"/>
</dbReference>
<dbReference type="GO" id="GO:0043041">
    <property type="term" value="P:amino acid activation for nonribosomal peptide biosynthetic process"/>
    <property type="evidence" value="ECO:0007669"/>
    <property type="project" value="TreeGrafter"/>
</dbReference>
<keyword evidence="7" id="KW-1185">Reference proteome</keyword>
<keyword evidence="1" id="KW-0596">Phosphopantetheine</keyword>
<dbReference type="OrthoDB" id="416786at2759"/>
<proteinExistence type="predicted"/>
<keyword evidence="4" id="KW-0677">Repeat</keyword>
<dbReference type="Proteomes" id="UP000277212">
    <property type="component" value="Unassembled WGS sequence"/>
</dbReference>
<keyword evidence="2" id="KW-0597">Phosphoprotein</keyword>
<dbReference type="STRING" id="2010991.A0A3M2RIS7"/>
<evidence type="ECO:0000313" key="7">
    <source>
        <dbReference type="Proteomes" id="UP000277212"/>
    </source>
</evidence>
<gene>
    <name evidence="6" type="ORF">CDV36_014187</name>
</gene>
<dbReference type="SUPFAM" id="SSF47336">
    <property type="entry name" value="ACP-like"/>
    <property type="match status" value="1"/>
</dbReference>
<evidence type="ECO:0000256" key="3">
    <source>
        <dbReference type="ARBA" id="ARBA00022598"/>
    </source>
</evidence>
<reference evidence="6 7" key="1">
    <citation type="submission" date="2017-06" db="EMBL/GenBank/DDBJ databases">
        <title>Comparative genomic analysis of Ambrosia Fusariam Clade fungi.</title>
        <authorList>
            <person name="Stajich J.E."/>
            <person name="Carrillo J."/>
            <person name="Kijimoto T."/>
            <person name="Eskalen A."/>
            <person name="O'Donnell K."/>
            <person name="Kasson M."/>
        </authorList>
    </citation>
    <scope>NUCLEOTIDE SEQUENCE [LARGE SCALE GENOMIC DNA]</scope>
    <source>
        <strain evidence="6">UCR3666</strain>
    </source>
</reference>
<sequence length="842" mass="92926">MASLINYASTEVLVLDVPSKIHELGHVLWSITVDLFHHSDRWTLTCLLEKNGHWESNYRVVSIKNSTTIDQLFDVESLTEPPEETKDEETIFGIAIGNTGTSVPRFEKYLSDYGDRNTAQVLYSGKKNAEHARVLLKSFYALWERLCSPTFDRSRPVRELDILTHEDVRIFELVNSGRLLRQNQCLQDIVLEHSRRTPAEYAVRAWDGNLTYSQLDDYASRIATMLRSAGIVEGDFIPSVMEKSYWTIVVLLATLKVGAVWVPIDPKNPASRTNSIFLQISAKMYFTNLRPQMRRKLNPSIACVDSFEEIVQRQQPGPLAASRPDALATCFFTSGSTGTPKGVVHDHAAICTGAFEILGPFHMDNRTSCLNFTSPGFDVSISEIFATLYAGGCVCVPSEQGKLNDLNGEMRTLGVTHAFLTPSIASQVKPNEVPTLEYIILGGEPLARATLESLHNGVHLINSYGCTESGLWDTASERLTLQSSPSNVGQSTGPRIWIVHPSNPNNLLPFGTVGEVLVESHCLARGYIGDKPAKSGFIPTPDWRYKLLSTLEHGRFYLTGDLGSYNPDGSINVHGRKDTQAKVRGQRIELGEIEHQYRVILPSSRIVAEVVPAGNDKALAVFLESTTKNAGDTEPAVCLDSVSINSAQAARVAATPALSAALPPYMVPKIYIPITSIPLTMSGKTDRRKLRELAQTITPAQLATINGVHKEKEQPCNERERLLQEAWAAVFQVMPTRIGIHDHFLKIGGDSIYAMKAVAAARERQLSITVGDILENPTIASLAKVARRLSVSLPTRIPLQGAFPTEQVMRQLAKVVGKEPQCYGNTRSFMWGKPRGEPTKQA</sequence>
<dbReference type="Pfam" id="PF00501">
    <property type="entry name" value="AMP-binding"/>
    <property type="match status" value="1"/>
</dbReference>
<organism evidence="6 7">
    <name type="scientific">Fusarium kuroshium</name>
    <dbReference type="NCBI Taxonomy" id="2010991"/>
    <lineage>
        <taxon>Eukaryota</taxon>
        <taxon>Fungi</taxon>
        <taxon>Dikarya</taxon>
        <taxon>Ascomycota</taxon>
        <taxon>Pezizomycotina</taxon>
        <taxon>Sordariomycetes</taxon>
        <taxon>Hypocreomycetidae</taxon>
        <taxon>Hypocreales</taxon>
        <taxon>Nectriaceae</taxon>
        <taxon>Fusarium</taxon>
        <taxon>Fusarium solani species complex</taxon>
    </lineage>
</organism>
<keyword evidence="3" id="KW-0436">Ligase</keyword>
<dbReference type="Gene3D" id="3.30.300.30">
    <property type="match status" value="1"/>
</dbReference>
<evidence type="ECO:0000256" key="4">
    <source>
        <dbReference type="ARBA" id="ARBA00022737"/>
    </source>
</evidence>
<evidence type="ECO:0000256" key="2">
    <source>
        <dbReference type="ARBA" id="ARBA00022553"/>
    </source>
</evidence>
<dbReference type="CDD" id="cd05918">
    <property type="entry name" value="A_NRPS_SidN3_like"/>
    <property type="match status" value="1"/>
</dbReference>
<dbReference type="GO" id="GO:0031177">
    <property type="term" value="F:phosphopantetheine binding"/>
    <property type="evidence" value="ECO:0007669"/>
    <property type="project" value="InterPro"/>
</dbReference>
<feature type="domain" description="Carrier" evidence="5">
    <location>
        <begin position="714"/>
        <end position="790"/>
    </location>
</feature>
<dbReference type="PROSITE" id="PS50075">
    <property type="entry name" value="CARRIER"/>
    <property type="match status" value="1"/>
</dbReference>
<comment type="caution">
    <text evidence="6">The sequence shown here is derived from an EMBL/GenBank/DDBJ whole genome shotgun (WGS) entry which is preliminary data.</text>
</comment>
<dbReference type="GO" id="GO:0016874">
    <property type="term" value="F:ligase activity"/>
    <property type="evidence" value="ECO:0007669"/>
    <property type="project" value="UniProtKB-KW"/>
</dbReference>
<dbReference type="AlphaFoldDB" id="A0A3M2RIS7"/>
<dbReference type="InterPro" id="IPR042099">
    <property type="entry name" value="ANL_N_sf"/>
</dbReference>
<evidence type="ECO:0000313" key="6">
    <source>
        <dbReference type="EMBL" id="RMJ05144.1"/>
    </source>
</evidence>
<protein>
    <recommendedName>
        <fullName evidence="5">Carrier domain-containing protein</fullName>
    </recommendedName>
</protein>
<dbReference type="EMBL" id="NKUJ01000434">
    <property type="protein sequence ID" value="RMJ05144.1"/>
    <property type="molecule type" value="Genomic_DNA"/>
</dbReference>
<dbReference type="PANTHER" id="PTHR45527:SF16">
    <property type="entry name" value="NONRIBOSOMAL PEPTIDE SYNTHASE ATNA-RELATED"/>
    <property type="match status" value="1"/>
</dbReference>